<keyword evidence="7" id="KW-0051">Antiviral defense</keyword>
<gene>
    <name evidence="11" type="ORF">KEF85_14775</name>
</gene>
<dbReference type="EMBL" id="CP073754">
    <property type="protein sequence ID" value="QWF70572.1"/>
    <property type="molecule type" value="Genomic_DNA"/>
</dbReference>
<feature type="domain" description="Reverse transcriptase" evidence="10">
    <location>
        <begin position="15"/>
        <end position="238"/>
    </location>
</feature>
<comment type="similarity">
    <text evidence="8">Belongs to the bacterial reverse transcriptase family.</text>
</comment>
<dbReference type="KEGG" id="mpad:KEF85_14775"/>
<keyword evidence="4" id="KW-0479">Metal-binding</keyword>
<keyword evidence="6 11" id="KW-0695">RNA-directed DNA polymerase</keyword>
<dbReference type="GO" id="GO:0046872">
    <property type="term" value="F:metal ion binding"/>
    <property type="evidence" value="ECO:0007669"/>
    <property type="project" value="UniProtKB-KW"/>
</dbReference>
<dbReference type="PRINTS" id="PR00866">
    <property type="entry name" value="RNADNAPOLMS"/>
</dbReference>
<keyword evidence="12" id="KW-1185">Reference proteome</keyword>
<dbReference type="InterPro" id="IPR000477">
    <property type="entry name" value="RT_dom"/>
</dbReference>
<proteinExistence type="inferred from homology"/>
<dbReference type="NCBIfam" id="NF038233">
    <property type="entry name" value="retron_St85_RT"/>
    <property type="match status" value="1"/>
</dbReference>
<dbReference type="Proteomes" id="UP000676649">
    <property type="component" value="Chromosome"/>
</dbReference>
<dbReference type="RefSeq" id="WP_215581882.1">
    <property type="nucleotide sequence ID" value="NZ_CP073754.1"/>
</dbReference>
<dbReference type="PANTHER" id="PTHR34047:SF7">
    <property type="entry name" value="RNA-DIRECTED DNA POLYMERASE"/>
    <property type="match status" value="1"/>
</dbReference>
<dbReference type="SUPFAM" id="SSF56672">
    <property type="entry name" value="DNA/RNA polymerases"/>
    <property type="match status" value="1"/>
</dbReference>
<evidence type="ECO:0000313" key="11">
    <source>
        <dbReference type="EMBL" id="QWF70572.1"/>
    </source>
</evidence>
<keyword evidence="5" id="KW-0460">Magnesium</keyword>
<comment type="catalytic activity">
    <reaction evidence="9">
        <text>DNA(n) + a 2'-deoxyribonucleoside 5'-triphosphate = DNA(n+1) + diphosphate</text>
        <dbReference type="Rhea" id="RHEA:22508"/>
        <dbReference type="Rhea" id="RHEA-COMP:17339"/>
        <dbReference type="Rhea" id="RHEA-COMP:17340"/>
        <dbReference type="ChEBI" id="CHEBI:33019"/>
        <dbReference type="ChEBI" id="CHEBI:61560"/>
        <dbReference type="ChEBI" id="CHEBI:173112"/>
        <dbReference type="EC" id="2.7.7.49"/>
    </reaction>
</comment>
<evidence type="ECO:0000256" key="4">
    <source>
        <dbReference type="ARBA" id="ARBA00022723"/>
    </source>
</evidence>
<evidence type="ECO:0000259" key="10">
    <source>
        <dbReference type="PROSITE" id="PS50878"/>
    </source>
</evidence>
<evidence type="ECO:0000256" key="5">
    <source>
        <dbReference type="ARBA" id="ARBA00022842"/>
    </source>
</evidence>
<keyword evidence="3" id="KW-0548">Nucleotidyltransferase</keyword>
<name>A0A975MML4_9GAMM</name>
<evidence type="ECO:0000256" key="7">
    <source>
        <dbReference type="ARBA" id="ARBA00023118"/>
    </source>
</evidence>
<dbReference type="GO" id="GO:0003723">
    <property type="term" value="F:RNA binding"/>
    <property type="evidence" value="ECO:0007669"/>
    <property type="project" value="InterPro"/>
</dbReference>
<dbReference type="EC" id="2.7.7.49" evidence="1"/>
<accession>A0A975MML4</accession>
<evidence type="ECO:0000256" key="3">
    <source>
        <dbReference type="ARBA" id="ARBA00022695"/>
    </source>
</evidence>
<dbReference type="Pfam" id="PF00078">
    <property type="entry name" value="RVT_1"/>
    <property type="match status" value="1"/>
</dbReference>
<protein>
    <recommendedName>
        <fullName evidence="1">RNA-directed DNA polymerase</fullName>
        <ecNumber evidence="1">2.7.7.49</ecNumber>
    </recommendedName>
</protein>
<dbReference type="CDD" id="cd03487">
    <property type="entry name" value="RT_Bac_retron_II"/>
    <property type="match status" value="1"/>
</dbReference>
<dbReference type="InterPro" id="IPR043502">
    <property type="entry name" value="DNA/RNA_pol_sf"/>
</dbReference>
<reference evidence="11" key="1">
    <citation type="submission" date="2021-04" db="EMBL/GenBank/DDBJ databases">
        <title>Draft genome sequence data of methanotrophic Methylovulum sp. strain S1L and Methylomonas sp. strain S2AM isolated from boreal lake water columns.</title>
        <authorList>
            <person name="Rissanen A.J."/>
            <person name="Mangayil R."/>
            <person name="Svenning M.M."/>
            <person name="Khanongnuch R."/>
        </authorList>
    </citation>
    <scope>NUCLEOTIDE SEQUENCE</scope>
    <source>
        <strain evidence="11">S2AM</strain>
    </source>
</reference>
<dbReference type="InterPro" id="IPR000123">
    <property type="entry name" value="Reverse_transcriptase_msDNA"/>
</dbReference>
<organism evidence="11 12">
    <name type="scientific">Methylomonas paludis</name>
    <dbReference type="NCBI Taxonomy" id="1173101"/>
    <lineage>
        <taxon>Bacteria</taxon>
        <taxon>Pseudomonadati</taxon>
        <taxon>Pseudomonadota</taxon>
        <taxon>Gammaproteobacteria</taxon>
        <taxon>Methylococcales</taxon>
        <taxon>Methylococcaceae</taxon>
        <taxon>Methylomonas</taxon>
    </lineage>
</organism>
<dbReference type="AlphaFoldDB" id="A0A975MML4"/>
<evidence type="ECO:0000313" key="12">
    <source>
        <dbReference type="Proteomes" id="UP000676649"/>
    </source>
</evidence>
<sequence length="307" mass="35493">MNVIEIILHEFPLGRQEVERLIRTAPSRYKVHEIEKRNGRGKRTIAQPTAEIKLLQRYLVDRYISNLPVNDAAKAYRLNHNILDHASPHAKNQYLLKLDFKDFFPSIRAVDFIKHLRKYSALSREDMKTLSRVFFWRPKGQRDLILSIGAPSSPAISNTILFDFDSAVIEHCIKNEITYTRYADDLALSTNQPNILNDAYIFVEMLCRSLKTPKLTLNADKTVFTSKKHHRQLTGLVLSNAGTASIGREKKRTIRAMAHHYKQGILSQEEHGRLRGWLAFMMSIDREFVTTIEKMIGEVAFQKLMQD</sequence>
<evidence type="ECO:0000256" key="1">
    <source>
        <dbReference type="ARBA" id="ARBA00012493"/>
    </source>
</evidence>
<dbReference type="GO" id="GO:0051607">
    <property type="term" value="P:defense response to virus"/>
    <property type="evidence" value="ECO:0007669"/>
    <property type="project" value="UniProtKB-KW"/>
</dbReference>
<evidence type="ECO:0000256" key="2">
    <source>
        <dbReference type="ARBA" id="ARBA00022679"/>
    </source>
</evidence>
<dbReference type="InterPro" id="IPR051083">
    <property type="entry name" value="GrpII_Intron_Splice-Mob/Def"/>
</dbReference>
<keyword evidence="2" id="KW-0808">Transferase</keyword>
<dbReference type="PROSITE" id="PS50878">
    <property type="entry name" value="RT_POL"/>
    <property type="match status" value="1"/>
</dbReference>
<dbReference type="GO" id="GO:0003964">
    <property type="term" value="F:RNA-directed DNA polymerase activity"/>
    <property type="evidence" value="ECO:0007669"/>
    <property type="project" value="UniProtKB-KW"/>
</dbReference>
<evidence type="ECO:0000256" key="9">
    <source>
        <dbReference type="ARBA" id="ARBA00048173"/>
    </source>
</evidence>
<evidence type="ECO:0000256" key="6">
    <source>
        <dbReference type="ARBA" id="ARBA00022918"/>
    </source>
</evidence>
<dbReference type="PANTHER" id="PTHR34047">
    <property type="entry name" value="NUCLEAR INTRON MATURASE 1, MITOCHONDRIAL-RELATED"/>
    <property type="match status" value="1"/>
</dbReference>
<evidence type="ECO:0000256" key="8">
    <source>
        <dbReference type="ARBA" id="ARBA00034120"/>
    </source>
</evidence>